<keyword evidence="3" id="KW-1185">Reference proteome</keyword>
<evidence type="ECO:0000313" key="2">
    <source>
        <dbReference type="EMBL" id="MCH4292786.1"/>
    </source>
</evidence>
<feature type="transmembrane region" description="Helical" evidence="1">
    <location>
        <begin position="28"/>
        <end position="51"/>
    </location>
</feature>
<proteinExistence type="predicted"/>
<name>A0AAJ1BDL0_9GAMM</name>
<gene>
    <name evidence="2" type="ORF">MJ923_00540</name>
</gene>
<dbReference type="Proteomes" id="UP001297581">
    <property type="component" value="Unassembled WGS sequence"/>
</dbReference>
<dbReference type="AlphaFoldDB" id="A0AAJ1BDL0"/>
<dbReference type="RefSeq" id="WP_240589448.1">
    <property type="nucleotide sequence ID" value="NZ_JAKUDL010000001.1"/>
</dbReference>
<sequence>MLDILSLFAAFVSPIAYGADERPEQDSTLLYVFGVALIFLTGFSLLFAYLVSIYH</sequence>
<dbReference type="EMBL" id="JAKUDL010000001">
    <property type="protein sequence ID" value="MCH4292786.1"/>
    <property type="molecule type" value="Genomic_DNA"/>
</dbReference>
<keyword evidence="1" id="KW-1133">Transmembrane helix</keyword>
<reference evidence="2 3" key="1">
    <citation type="submission" date="2022-02" db="EMBL/GenBank/DDBJ databases">
        <title>The genome sequence of Shewanella sp. 3B26.</title>
        <authorList>
            <person name="Du J."/>
        </authorList>
    </citation>
    <scope>NUCLEOTIDE SEQUENCE [LARGE SCALE GENOMIC DNA]</scope>
    <source>
        <strain evidence="2 3">3B26</strain>
    </source>
</reference>
<accession>A0AAJ1BDL0</accession>
<keyword evidence="1" id="KW-0472">Membrane</keyword>
<comment type="caution">
    <text evidence="2">The sequence shown here is derived from an EMBL/GenBank/DDBJ whole genome shotgun (WGS) entry which is preliminary data.</text>
</comment>
<protein>
    <submittedName>
        <fullName evidence="2">Uncharacterized protein</fullName>
    </submittedName>
</protein>
<organism evidence="2 3">
    <name type="scientific">Shewanella zhuhaiensis</name>
    <dbReference type="NCBI Taxonomy" id="2919576"/>
    <lineage>
        <taxon>Bacteria</taxon>
        <taxon>Pseudomonadati</taxon>
        <taxon>Pseudomonadota</taxon>
        <taxon>Gammaproteobacteria</taxon>
        <taxon>Alteromonadales</taxon>
        <taxon>Shewanellaceae</taxon>
        <taxon>Shewanella</taxon>
    </lineage>
</organism>
<keyword evidence="1" id="KW-0812">Transmembrane</keyword>
<evidence type="ECO:0000256" key="1">
    <source>
        <dbReference type="SAM" id="Phobius"/>
    </source>
</evidence>
<evidence type="ECO:0000313" key="3">
    <source>
        <dbReference type="Proteomes" id="UP001297581"/>
    </source>
</evidence>